<dbReference type="Pfam" id="PF03746">
    <property type="entry name" value="LamB_YcsF"/>
    <property type="match status" value="1"/>
</dbReference>
<name>A0A382HZZ9_9ZZZZ</name>
<dbReference type="InterPro" id="IPR011330">
    <property type="entry name" value="Glyco_hydro/deAcase_b/a-brl"/>
</dbReference>
<dbReference type="SUPFAM" id="SSF88713">
    <property type="entry name" value="Glycoside hydrolase/deacetylase"/>
    <property type="match status" value="1"/>
</dbReference>
<accession>A0A382HZZ9</accession>
<proteinExistence type="predicted"/>
<dbReference type="AlphaFoldDB" id="A0A382HZZ9"/>
<dbReference type="PANTHER" id="PTHR30292:SF0">
    <property type="entry name" value="5-OXOPROLINASE SUBUNIT A"/>
    <property type="match status" value="1"/>
</dbReference>
<evidence type="ECO:0008006" key="2">
    <source>
        <dbReference type="Google" id="ProtNLM"/>
    </source>
</evidence>
<gene>
    <name evidence="1" type="ORF">METZ01_LOCUS245732</name>
</gene>
<reference evidence="1" key="1">
    <citation type="submission" date="2018-05" db="EMBL/GenBank/DDBJ databases">
        <authorList>
            <person name="Lanie J.A."/>
            <person name="Ng W.-L."/>
            <person name="Kazmierczak K.M."/>
            <person name="Andrzejewski T.M."/>
            <person name="Davidsen T.M."/>
            <person name="Wayne K.J."/>
            <person name="Tettelin H."/>
            <person name="Glass J.I."/>
            <person name="Rusch D."/>
            <person name="Podicherti R."/>
            <person name="Tsui H.-C.T."/>
            <person name="Winkler M.E."/>
        </authorList>
    </citation>
    <scope>NUCLEOTIDE SEQUENCE</scope>
</reference>
<dbReference type="GO" id="GO:0005975">
    <property type="term" value="P:carbohydrate metabolic process"/>
    <property type="evidence" value="ECO:0007669"/>
    <property type="project" value="InterPro"/>
</dbReference>
<feature type="non-terminal residue" evidence="1">
    <location>
        <position position="208"/>
    </location>
</feature>
<evidence type="ECO:0000313" key="1">
    <source>
        <dbReference type="EMBL" id="SVB92878.1"/>
    </source>
</evidence>
<dbReference type="Gene3D" id="3.20.20.370">
    <property type="entry name" value="Glycoside hydrolase/deacetylase"/>
    <property type="match status" value="1"/>
</dbReference>
<dbReference type="EMBL" id="UINC01064324">
    <property type="protein sequence ID" value="SVB92878.1"/>
    <property type="molecule type" value="Genomic_DNA"/>
</dbReference>
<sequence>MESKNSIDINADLGEFRNEIQLSNELEILKYISSCSVACGGHIGTNKSVRLILEECRKCGVAIGPHPSYPDREGFGRRKMDISLKDLDKSLRKQIQYFFEIANSLSMPVRHIKLHGTLYNETARQEKLINLLLNIVDSIEDKISIIGPTNSLLEKIVSNTNIPFISEAFVDRRYREDYGLVDRSQDGAFLVPLKEQISQARNIVINQV</sequence>
<organism evidence="1">
    <name type="scientific">marine metagenome</name>
    <dbReference type="NCBI Taxonomy" id="408172"/>
    <lineage>
        <taxon>unclassified sequences</taxon>
        <taxon>metagenomes</taxon>
        <taxon>ecological metagenomes</taxon>
    </lineage>
</organism>
<dbReference type="PANTHER" id="PTHR30292">
    <property type="entry name" value="UNCHARACTERIZED PROTEIN YBGL-RELATED"/>
    <property type="match status" value="1"/>
</dbReference>
<protein>
    <recommendedName>
        <fullName evidence="2">Lactam utilization protein LamB</fullName>
    </recommendedName>
</protein>
<dbReference type="InterPro" id="IPR005501">
    <property type="entry name" value="LamB/YcsF/PxpA-like"/>
</dbReference>